<reference evidence="1 2" key="1">
    <citation type="submission" date="2015-05" db="EMBL/GenBank/DDBJ databases">
        <title>Evolution of Trichinella species and genotypes.</title>
        <authorList>
            <person name="Korhonen P.K."/>
            <person name="Edoardo P."/>
            <person name="Giuseppe L.R."/>
            <person name="Gasser R.B."/>
        </authorList>
    </citation>
    <scope>NUCLEOTIDE SEQUENCE [LARGE SCALE GENOMIC DNA]</scope>
    <source>
        <strain evidence="1">ISS10</strain>
    </source>
</reference>
<keyword evidence="2" id="KW-1185">Reference proteome</keyword>
<protein>
    <submittedName>
        <fullName evidence="1">Uncharacterized protein</fullName>
    </submittedName>
</protein>
<dbReference type="AlphaFoldDB" id="A0A0V1LQ35"/>
<organism evidence="1 2">
    <name type="scientific">Trichinella nativa</name>
    <dbReference type="NCBI Taxonomy" id="6335"/>
    <lineage>
        <taxon>Eukaryota</taxon>
        <taxon>Metazoa</taxon>
        <taxon>Ecdysozoa</taxon>
        <taxon>Nematoda</taxon>
        <taxon>Enoplea</taxon>
        <taxon>Dorylaimia</taxon>
        <taxon>Trichinellida</taxon>
        <taxon>Trichinellidae</taxon>
        <taxon>Trichinella</taxon>
    </lineage>
</organism>
<gene>
    <name evidence="1" type="ORF">T02_9007</name>
</gene>
<evidence type="ECO:0000313" key="2">
    <source>
        <dbReference type="Proteomes" id="UP000054721"/>
    </source>
</evidence>
<dbReference type="OrthoDB" id="5873998at2759"/>
<accession>A0A0V1LQ35</accession>
<sequence>MKIFSENVILSASLIDRPLSVISWKGVEANFLGTDETYRARQDSNLQSSDPKSDALSVTPRALLDFEQLSYQHSNSLSLMGKVEILTANPLKDVFN</sequence>
<comment type="caution">
    <text evidence="1">The sequence shown here is derived from an EMBL/GenBank/DDBJ whole genome shotgun (WGS) entry which is preliminary data.</text>
</comment>
<dbReference type="EMBL" id="JYDW01000017">
    <property type="protein sequence ID" value="KRZ61556.1"/>
    <property type="molecule type" value="Genomic_DNA"/>
</dbReference>
<dbReference type="Proteomes" id="UP000054721">
    <property type="component" value="Unassembled WGS sequence"/>
</dbReference>
<proteinExistence type="predicted"/>
<name>A0A0V1LQ35_9BILA</name>
<evidence type="ECO:0000313" key="1">
    <source>
        <dbReference type="EMBL" id="KRZ61556.1"/>
    </source>
</evidence>